<reference evidence="1 2" key="1">
    <citation type="submission" date="2021-05" db="EMBL/GenBank/DDBJ databases">
        <authorList>
            <person name="Zahm M."/>
            <person name="Klopp C."/>
            <person name="Cabau C."/>
            <person name="Kuhl H."/>
            <person name="Suciu R."/>
            <person name="Ciorpac M."/>
            <person name="Holostenco D."/>
            <person name="Gessner J."/>
            <person name="Wuertz S."/>
            <person name="Hohne C."/>
            <person name="Stock M."/>
            <person name="Gislard M."/>
            <person name="Lluch J."/>
            <person name="Milhes M."/>
            <person name="Lampietro C."/>
            <person name="Lopez Roques C."/>
            <person name="Donnadieu C."/>
            <person name="Du K."/>
            <person name="Schartl M."/>
            <person name="Guiguen Y."/>
        </authorList>
    </citation>
    <scope>NUCLEOTIDE SEQUENCE [LARGE SCALE GENOMIC DNA]</scope>
    <source>
        <strain evidence="1">Hh-F2</strain>
        <tissue evidence="1">Blood</tissue>
    </source>
</reference>
<comment type="caution">
    <text evidence="1">The sequence shown here is derived from an EMBL/GenBank/DDBJ whole genome shotgun (WGS) entry which is preliminary data.</text>
</comment>
<dbReference type="EMBL" id="JAHFZB010000023">
    <property type="protein sequence ID" value="KAK6476062.1"/>
    <property type="molecule type" value="Genomic_DNA"/>
</dbReference>
<name>A0ABR0YTY5_HUSHU</name>
<evidence type="ECO:0000313" key="1">
    <source>
        <dbReference type="EMBL" id="KAK6476062.1"/>
    </source>
</evidence>
<dbReference type="Proteomes" id="UP001369086">
    <property type="component" value="Unassembled WGS sequence"/>
</dbReference>
<proteinExistence type="predicted"/>
<evidence type="ECO:0000313" key="2">
    <source>
        <dbReference type="Proteomes" id="UP001369086"/>
    </source>
</evidence>
<organism evidence="1 2">
    <name type="scientific">Huso huso</name>
    <name type="common">Beluga</name>
    <name type="synonym">Acipenser huso</name>
    <dbReference type="NCBI Taxonomy" id="61971"/>
    <lineage>
        <taxon>Eukaryota</taxon>
        <taxon>Metazoa</taxon>
        <taxon>Chordata</taxon>
        <taxon>Craniata</taxon>
        <taxon>Vertebrata</taxon>
        <taxon>Euteleostomi</taxon>
        <taxon>Actinopterygii</taxon>
        <taxon>Chondrostei</taxon>
        <taxon>Acipenseriformes</taxon>
        <taxon>Acipenseridae</taxon>
        <taxon>Huso</taxon>
    </lineage>
</organism>
<sequence length="77" mass="8523">MQGSASSPGLLAAVQQCWSITNPDKQDTAASIFHTVLILQFEKSSAPFLHQCHLKRILEYVEAGFGNLQQNLFFQNG</sequence>
<accession>A0ABR0YTY5</accession>
<keyword evidence="2" id="KW-1185">Reference proteome</keyword>
<protein>
    <submittedName>
        <fullName evidence="1">Uncharacterized protein</fullName>
    </submittedName>
</protein>
<gene>
    <name evidence="1" type="ORF">HHUSO_G24078</name>
</gene>